<reference evidence="1" key="1">
    <citation type="submission" date="2020-08" db="EMBL/GenBank/DDBJ databases">
        <title>Plant Genome Project.</title>
        <authorList>
            <person name="Zhang R.-G."/>
        </authorList>
    </citation>
    <scope>NUCLEOTIDE SEQUENCE</scope>
    <source>
        <strain evidence="1">WSP0</strain>
        <tissue evidence="1">Leaf</tissue>
    </source>
</reference>
<evidence type="ECO:0008006" key="3">
    <source>
        <dbReference type="Google" id="ProtNLM"/>
    </source>
</evidence>
<evidence type="ECO:0000313" key="2">
    <source>
        <dbReference type="Proteomes" id="UP000823749"/>
    </source>
</evidence>
<dbReference type="EMBL" id="JACTNZ010000011">
    <property type="protein sequence ID" value="KAG5524952.1"/>
    <property type="molecule type" value="Genomic_DNA"/>
</dbReference>
<proteinExistence type="predicted"/>
<comment type="caution">
    <text evidence="1">The sequence shown here is derived from an EMBL/GenBank/DDBJ whole genome shotgun (WGS) entry which is preliminary data.</text>
</comment>
<protein>
    <recommendedName>
        <fullName evidence="3">F-box protein</fullName>
    </recommendedName>
</protein>
<dbReference type="AlphaFoldDB" id="A0AAV6I8D1"/>
<keyword evidence="2" id="KW-1185">Reference proteome</keyword>
<accession>A0AAV6I8D1</accession>
<name>A0AAV6I8D1_9ERIC</name>
<organism evidence="1 2">
    <name type="scientific">Rhododendron griersonianum</name>
    <dbReference type="NCBI Taxonomy" id="479676"/>
    <lineage>
        <taxon>Eukaryota</taxon>
        <taxon>Viridiplantae</taxon>
        <taxon>Streptophyta</taxon>
        <taxon>Embryophyta</taxon>
        <taxon>Tracheophyta</taxon>
        <taxon>Spermatophyta</taxon>
        <taxon>Magnoliopsida</taxon>
        <taxon>eudicotyledons</taxon>
        <taxon>Gunneridae</taxon>
        <taxon>Pentapetalae</taxon>
        <taxon>asterids</taxon>
        <taxon>Ericales</taxon>
        <taxon>Ericaceae</taxon>
        <taxon>Ericoideae</taxon>
        <taxon>Rhodoreae</taxon>
        <taxon>Rhododendron</taxon>
    </lineage>
</organism>
<dbReference type="Proteomes" id="UP000823749">
    <property type="component" value="Chromosome 11"/>
</dbReference>
<gene>
    <name evidence="1" type="ORF">RHGRI_031590</name>
</gene>
<evidence type="ECO:0000313" key="1">
    <source>
        <dbReference type="EMBL" id="KAG5524952.1"/>
    </source>
</evidence>
<sequence length="93" mass="10907">MNENDRKESWTKLISMPYLPEPIRCSRTLWYMKDGGILVNLNGVFVLYDLLDHTLKHLLICGIHYFGAHQADFYVESLVSPNAFKRMPIYLDE</sequence>